<keyword evidence="11" id="KW-1185">Reference proteome</keyword>
<feature type="binding site" evidence="6">
    <location>
        <begin position="184"/>
        <end position="191"/>
    </location>
    <ligand>
        <name>NAD(+)</name>
        <dbReference type="ChEBI" id="CHEBI:57540"/>
    </ligand>
</feature>
<dbReference type="PANTHER" id="PTHR43014:SF4">
    <property type="entry name" value="PYRIDINE NUCLEOTIDE-DISULFIDE OXIDOREDUCTASE RCLA-RELATED"/>
    <property type="match status" value="1"/>
</dbReference>
<keyword evidence="4" id="KW-0560">Oxidoreductase</keyword>
<keyword evidence="2" id="KW-0285">Flavoprotein</keyword>
<feature type="disulfide bond" description="Redox-active" evidence="7">
    <location>
        <begin position="55"/>
        <end position="60"/>
    </location>
</feature>
<dbReference type="InterPro" id="IPR036188">
    <property type="entry name" value="FAD/NAD-bd_sf"/>
</dbReference>
<feature type="binding site" evidence="6">
    <location>
        <position position="207"/>
    </location>
    <ligand>
        <name>NAD(+)</name>
        <dbReference type="ChEBI" id="CHEBI:57540"/>
    </ligand>
</feature>
<dbReference type="Gene3D" id="3.50.50.60">
    <property type="entry name" value="FAD/NAD(P)-binding domain"/>
    <property type="match status" value="2"/>
</dbReference>
<dbReference type="InterPro" id="IPR016156">
    <property type="entry name" value="FAD/NAD-linked_Rdtase_dimer_sf"/>
</dbReference>
<dbReference type="Proteomes" id="UP000622547">
    <property type="component" value="Unassembled WGS sequence"/>
</dbReference>
<dbReference type="PRINTS" id="PR00368">
    <property type="entry name" value="FADPNR"/>
</dbReference>
<dbReference type="Gene3D" id="3.30.390.30">
    <property type="match status" value="1"/>
</dbReference>
<reference evidence="10 11" key="1">
    <citation type="submission" date="2021-01" db="EMBL/GenBank/DDBJ databases">
        <title>Whole genome shotgun sequence of Planotetraspora phitsanulokensis NBRC 104273.</title>
        <authorList>
            <person name="Komaki H."/>
            <person name="Tamura T."/>
        </authorList>
    </citation>
    <scope>NUCLEOTIDE SEQUENCE [LARGE SCALE GENOMIC DNA]</scope>
    <source>
        <strain evidence="10 11">NBRC 104273</strain>
    </source>
</reference>
<dbReference type="SUPFAM" id="SSF55424">
    <property type="entry name" value="FAD/NAD-linked reductases, dimerisation (C-terminal) domain"/>
    <property type="match status" value="1"/>
</dbReference>
<dbReference type="InterPro" id="IPR001100">
    <property type="entry name" value="Pyr_nuc-diS_OxRdtase"/>
</dbReference>
<feature type="domain" description="Pyridine nucleotide-disulphide oxidoreductase dimerisation" evidence="8">
    <location>
        <begin position="351"/>
        <end position="461"/>
    </location>
</feature>
<keyword evidence="6" id="KW-0520">NAD</keyword>
<accession>A0A8J3UA56</accession>
<keyword evidence="3 6" id="KW-0274">FAD</keyword>
<evidence type="ECO:0000256" key="1">
    <source>
        <dbReference type="ARBA" id="ARBA00007532"/>
    </source>
</evidence>
<evidence type="ECO:0000259" key="8">
    <source>
        <dbReference type="Pfam" id="PF02852"/>
    </source>
</evidence>
<evidence type="ECO:0000256" key="5">
    <source>
        <dbReference type="PIRSR" id="PIRSR000350-2"/>
    </source>
</evidence>
<gene>
    <name evidence="10" type="primary">ykgC</name>
    <name evidence="10" type="ORF">Pph01_60980</name>
</gene>
<dbReference type="Pfam" id="PF07992">
    <property type="entry name" value="Pyr_redox_2"/>
    <property type="match status" value="1"/>
</dbReference>
<feature type="binding site" evidence="6">
    <location>
        <begin position="146"/>
        <end position="148"/>
    </location>
    <ligand>
        <name>FAD</name>
        <dbReference type="ChEBI" id="CHEBI:57692"/>
    </ligand>
</feature>
<dbReference type="Pfam" id="PF02852">
    <property type="entry name" value="Pyr_redox_dim"/>
    <property type="match status" value="1"/>
</dbReference>
<evidence type="ECO:0000256" key="2">
    <source>
        <dbReference type="ARBA" id="ARBA00022630"/>
    </source>
</evidence>
<dbReference type="EMBL" id="BOOP01000030">
    <property type="protein sequence ID" value="GII41095.1"/>
    <property type="molecule type" value="Genomic_DNA"/>
</dbReference>
<dbReference type="AlphaFoldDB" id="A0A8J3UA56"/>
<comment type="cofactor">
    <cofactor evidence="6">
        <name>FAD</name>
        <dbReference type="ChEBI" id="CHEBI:57692"/>
    </cofactor>
    <text evidence="6">Binds 1 FAD per subunit.</text>
</comment>
<comment type="similarity">
    <text evidence="1">Belongs to the class-I pyridine nucleotide-disulfide oxidoreductase family.</text>
</comment>
<evidence type="ECO:0000313" key="11">
    <source>
        <dbReference type="Proteomes" id="UP000622547"/>
    </source>
</evidence>
<feature type="domain" description="FAD/NAD(P)-binding" evidence="9">
    <location>
        <begin position="17"/>
        <end position="327"/>
    </location>
</feature>
<name>A0A8J3UA56_9ACTN</name>
<dbReference type="PANTHER" id="PTHR43014">
    <property type="entry name" value="MERCURIC REDUCTASE"/>
    <property type="match status" value="1"/>
</dbReference>
<keyword evidence="6" id="KW-0547">Nucleotide-binding</keyword>
<evidence type="ECO:0000256" key="4">
    <source>
        <dbReference type="ARBA" id="ARBA00023002"/>
    </source>
</evidence>
<feature type="binding site" evidence="6">
    <location>
        <position position="64"/>
    </location>
    <ligand>
        <name>FAD</name>
        <dbReference type="ChEBI" id="CHEBI:57692"/>
    </ligand>
</feature>
<organism evidence="10 11">
    <name type="scientific">Planotetraspora phitsanulokensis</name>
    <dbReference type="NCBI Taxonomy" id="575192"/>
    <lineage>
        <taxon>Bacteria</taxon>
        <taxon>Bacillati</taxon>
        <taxon>Actinomycetota</taxon>
        <taxon>Actinomycetes</taxon>
        <taxon>Streptosporangiales</taxon>
        <taxon>Streptosporangiaceae</taxon>
        <taxon>Planotetraspora</taxon>
    </lineage>
</organism>
<dbReference type="FunFam" id="3.30.390.30:FF:000001">
    <property type="entry name" value="Dihydrolipoyl dehydrogenase"/>
    <property type="match status" value="1"/>
</dbReference>
<feature type="binding site" evidence="6">
    <location>
        <position position="315"/>
    </location>
    <ligand>
        <name>FAD</name>
        <dbReference type="ChEBI" id="CHEBI:57692"/>
    </ligand>
</feature>
<proteinExistence type="inferred from homology"/>
<comment type="caution">
    <text evidence="10">The sequence shown here is derived from an EMBL/GenBank/DDBJ whole genome shotgun (WGS) entry which is preliminary data.</text>
</comment>
<dbReference type="PRINTS" id="PR00411">
    <property type="entry name" value="PNDRDTASEI"/>
</dbReference>
<evidence type="ECO:0000313" key="10">
    <source>
        <dbReference type="EMBL" id="GII41095.1"/>
    </source>
</evidence>
<dbReference type="SUPFAM" id="SSF51905">
    <property type="entry name" value="FAD/NAD(P)-binding domain"/>
    <property type="match status" value="1"/>
</dbReference>
<evidence type="ECO:0000256" key="7">
    <source>
        <dbReference type="PIRSR" id="PIRSR000350-4"/>
    </source>
</evidence>
<feature type="binding site" evidence="6">
    <location>
        <position position="274"/>
    </location>
    <ligand>
        <name>NAD(+)</name>
        <dbReference type="ChEBI" id="CHEBI:57540"/>
    </ligand>
</feature>
<dbReference type="PIRSF" id="PIRSF000350">
    <property type="entry name" value="Mercury_reductase_MerA"/>
    <property type="match status" value="1"/>
</dbReference>
<protein>
    <submittedName>
        <fullName evidence="10">Pyridine nucleotide-disulfide oxidoreductase</fullName>
    </submittedName>
</protein>
<feature type="active site" description="Proton acceptor" evidence="5">
    <location>
        <position position="452"/>
    </location>
</feature>
<dbReference type="GO" id="GO:0050660">
    <property type="term" value="F:flavin adenine dinucleotide binding"/>
    <property type="evidence" value="ECO:0007669"/>
    <property type="project" value="TreeGrafter"/>
</dbReference>
<sequence>MSKTDAMTTPNHVLHADVLVIGFGKGGKTVAAAMGRRGRNVVLVEQSDRMYGGTCPNVGCVPTKALVHHSGKRRGDDSPQEWYERAVGNVQALTTLFRGGNYDAMNDADTITVVTGRAAFVDSHTVVVGTGEDRLTVTAESILINTGSEPIVPDIPGMRASKRVVTSADLIQTVELPERLVVIGGGYLGIEFASIYRRFGSQVTVLESAPKILGRLDDDVAAVAEGILMGEGIEIVTGVRVTEVRDGESATTVVSEENGRRQTVEADAVLAATGRAPAIRDLGLEAAGVRTTDRGAIAVDEHLRTSRPHIFALGDVNGGPQFTYVSLDDSRIVIDQLVGEGRRSTADRVAIPNTLFMTPPLATVGITERQARETGRRVKIASELVADIVAMPRAYVVEETRGVMKFVIDAETDEILGAALLSIDAQELINTVALAMRHGIKAAELRDGVYTHPSSTEAFNEVLGTIVR</sequence>
<dbReference type="GO" id="GO:0003955">
    <property type="term" value="F:NAD(P)H dehydrogenase (quinone) activity"/>
    <property type="evidence" value="ECO:0007669"/>
    <property type="project" value="TreeGrafter"/>
</dbReference>
<evidence type="ECO:0000259" key="9">
    <source>
        <dbReference type="Pfam" id="PF07992"/>
    </source>
</evidence>
<evidence type="ECO:0000256" key="3">
    <source>
        <dbReference type="ARBA" id="ARBA00022827"/>
    </source>
</evidence>
<evidence type="ECO:0000256" key="6">
    <source>
        <dbReference type="PIRSR" id="PIRSR000350-3"/>
    </source>
</evidence>
<dbReference type="InterPro" id="IPR004099">
    <property type="entry name" value="Pyr_nucl-diS_OxRdtase_dimer"/>
</dbReference>
<dbReference type="InterPro" id="IPR023753">
    <property type="entry name" value="FAD/NAD-binding_dom"/>
</dbReference>